<dbReference type="InterPro" id="IPR035940">
    <property type="entry name" value="CAP_sf"/>
</dbReference>
<organism evidence="4 5">
    <name type="scientific">Phytophthora kernoviae</name>
    <dbReference type="NCBI Taxonomy" id="325452"/>
    <lineage>
        <taxon>Eukaryota</taxon>
        <taxon>Sar</taxon>
        <taxon>Stramenopiles</taxon>
        <taxon>Oomycota</taxon>
        <taxon>Peronosporomycetes</taxon>
        <taxon>Peronosporales</taxon>
        <taxon>Peronosporaceae</taxon>
        <taxon>Phytophthora</taxon>
    </lineage>
</organism>
<evidence type="ECO:0000256" key="1">
    <source>
        <dbReference type="SAM" id="MobiDB-lite"/>
    </source>
</evidence>
<evidence type="ECO:0000313" key="4">
    <source>
        <dbReference type="EMBL" id="RLN48942.1"/>
    </source>
</evidence>
<accession>A0A3R7JDH0</accession>
<evidence type="ECO:0000259" key="3">
    <source>
        <dbReference type="Pfam" id="PF00188"/>
    </source>
</evidence>
<dbReference type="SUPFAM" id="SSF55797">
    <property type="entry name" value="PR-1-like"/>
    <property type="match status" value="2"/>
</dbReference>
<feature type="region of interest" description="Disordered" evidence="1">
    <location>
        <begin position="171"/>
        <end position="258"/>
    </location>
</feature>
<feature type="signal peptide" evidence="2">
    <location>
        <begin position="1"/>
        <end position="25"/>
    </location>
</feature>
<reference evidence="4 5" key="1">
    <citation type="submission" date="2018-07" db="EMBL/GenBank/DDBJ databases">
        <title>Genome sequencing of oomycete isolates from Chile give support for New Zealand origin for Phytophthora kernoviae and make available the first Nothophytophthora sp. genome.</title>
        <authorList>
            <person name="Studholme D.J."/>
            <person name="Sanfuentes E."/>
            <person name="Panda P."/>
            <person name="Hill R."/>
            <person name="Sambles C."/>
            <person name="Grant M."/>
            <person name="Williams N.M."/>
            <person name="Mcdougal R.L."/>
        </authorList>
    </citation>
    <scope>NUCLEOTIDE SEQUENCE [LARGE SCALE GENOMIC DNA]</scope>
    <source>
        <strain evidence="4">Chile7</strain>
    </source>
</reference>
<sequence length="681" mass="72264">MHSVAQYSLGLLLVAAAASNGLTEATNLRQVPRNLQETSGDYFAAMLARVNKERAAKGKSALCMNKKLQAASQRHSDDMAAKNYMAHDGSDGSTMSQRITDASYNWDSVAENVAAGQSDVQSVMDSWMESPGHYENIMGDYTMFGCAMSYETNSEFKYYWTQDFATGEVEACDSDAPTPAPTQGIAEQKPTPAPTTSAPETPATVIPGTETPELPATKGPLPTPAATTPAPVATPAVTTPAPVATPAATTTPPSADIPAKEDCNSPLQPPTPEGVSVNTMLFSSPSLALLVVIATASNGVSEAASLRQRNLQTYTASDDYFSTMLDRVNQERAKYGRPTLCMNKKLQNAAQEHSNDQAANNYMDHKGSDGSTVAERINQAGYDWSAVAENVAAGQADVDAVMESWMNSPGHRKNILGDYTMFGTAYAYNANSEFKHYWTQDFSSGDLEKCDGVNANEAPLTTLVEKEADDGGYTAPETDAPFVHSPPEVETPCPETDAPVVTDPIDVETPCPETDAPVVTYPIDVETPCPETDAPVVTYPIDVETPCPETDAPVVTDPIDVGTPCPETDAPVVTDPIDVETPCPETDAPVVTDPIDVETPCPETDAPVVTDPIDVETPCPETDAPVVTDPIDIGTPCPETDAPVVVVDPPRIGTSPQHAYNTPVSMPEAHYATGTDCHSGF</sequence>
<name>A0A3R7JDH0_9STRA</name>
<protein>
    <recommendedName>
        <fullName evidence="3">SCP domain-containing protein</fullName>
    </recommendedName>
</protein>
<feature type="compositionally biased region" description="Low complexity" evidence="1">
    <location>
        <begin position="224"/>
        <end position="253"/>
    </location>
</feature>
<dbReference type="PANTHER" id="PTHR31157:SF1">
    <property type="entry name" value="SCP DOMAIN-CONTAINING PROTEIN"/>
    <property type="match status" value="1"/>
</dbReference>
<feature type="compositionally biased region" description="Low complexity" evidence="1">
    <location>
        <begin position="194"/>
        <end position="204"/>
    </location>
</feature>
<dbReference type="AlphaFoldDB" id="A0A3R7JDH0"/>
<keyword evidence="2" id="KW-0732">Signal</keyword>
<dbReference type="Proteomes" id="UP000284657">
    <property type="component" value="Unassembled WGS sequence"/>
</dbReference>
<gene>
    <name evidence="4" type="ORF">BBJ29_009877</name>
</gene>
<feature type="chain" id="PRO_5018708624" description="SCP domain-containing protein" evidence="2">
    <location>
        <begin position="26"/>
        <end position="681"/>
    </location>
</feature>
<comment type="caution">
    <text evidence="4">The sequence shown here is derived from an EMBL/GenBank/DDBJ whole genome shotgun (WGS) entry which is preliminary data.</text>
</comment>
<proteinExistence type="predicted"/>
<dbReference type="PANTHER" id="PTHR31157">
    <property type="entry name" value="SCP DOMAIN-CONTAINING PROTEIN"/>
    <property type="match status" value="1"/>
</dbReference>
<evidence type="ECO:0000256" key="2">
    <source>
        <dbReference type="SAM" id="SignalP"/>
    </source>
</evidence>
<dbReference type="InterPro" id="IPR014044">
    <property type="entry name" value="CAP_dom"/>
</dbReference>
<feature type="domain" description="SCP" evidence="3">
    <location>
        <begin position="47"/>
        <end position="164"/>
    </location>
</feature>
<dbReference type="Gene3D" id="3.40.33.10">
    <property type="entry name" value="CAP"/>
    <property type="match status" value="2"/>
</dbReference>
<dbReference type="Pfam" id="PF00188">
    <property type="entry name" value="CAP"/>
    <property type="match status" value="2"/>
</dbReference>
<dbReference type="EMBL" id="MBAD02002235">
    <property type="protein sequence ID" value="RLN48942.1"/>
    <property type="molecule type" value="Genomic_DNA"/>
</dbReference>
<dbReference type="CDD" id="cd05379">
    <property type="entry name" value="CAP_bacterial"/>
    <property type="match status" value="2"/>
</dbReference>
<feature type="domain" description="SCP" evidence="3">
    <location>
        <begin position="325"/>
        <end position="442"/>
    </location>
</feature>
<evidence type="ECO:0000313" key="5">
    <source>
        <dbReference type="Proteomes" id="UP000284657"/>
    </source>
</evidence>